<geneLocation type="plasmid" evidence="2 3">
    <name>At</name>
</geneLocation>
<sequence>MIQPDNDEGPRTGRVRGDTSISAIQKIAALASRGAEQIPVAIIQPGHAASKRLAIGGNPTGSRVAISHAWEQSDKKRRPQNGRRSIGRSVVGVAQNLEQEPDALLGLVESGSALDEG</sequence>
<gene>
    <name evidence="2" type="ordered locus">Atu5388</name>
</gene>
<evidence type="ECO:0000256" key="1">
    <source>
        <dbReference type="SAM" id="MobiDB-lite"/>
    </source>
</evidence>
<dbReference type="HOGENOM" id="CLU_2079745_0_0_5"/>
<proteinExistence type="predicted"/>
<dbReference type="BioCyc" id="AGRO:ATU5388-MONOMER"/>
<keyword evidence="3" id="KW-1185">Reference proteome</keyword>
<dbReference type="PIR" id="AF3207">
    <property type="entry name" value="AF3207"/>
</dbReference>
<name>A9CLA0_AGRFC</name>
<evidence type="ECO:0000313" key="3">
    <source>
        <dbReference type="Proteomes" id="UP000000813"/>
    </source>
</evidence>
<dbReference type="KEGG" id="atu:Atu5388"/>
<reference evidence="2 3" key="1">
    <citation type="journal article" date="2001" name="Science">
        <title>The genome of the natural genetic engineer Agrobacterium tumefaciens C58.</title>
        <authorList>
            <person name="Wood D.W."/>
            <person name="Setubal J.C."/>
            <person name="Kaul R."/>
            <person name="Monks D.E."/>
            <person name="Kitajima J.P."/>
            <person name="Okura V.K."/>
            <person name="Zhou Y."/>
            <person name="Chen L."/>
            <person name="Wood G.E."/>
            <person name="Almeida N.F.Jr."/>
            <person name="Woo L."/>
            <person name="Chen Y."/>
            <person name="Paulsen I.T."/>
            <person name="Eisen J.A."/>
            <person name="Karp P.D."/>
            <person name="Bovee D.Sr."/>
            <person name="Chapman P."/>
            <person name="Clendenning J."/>
            <person name="Deatherage G."/>
            <person name="Gillet W."/>
            <person name="Grant C."/>
            <person name="Kutyavin T."/>
            <person name="Levy R."/>
            <person name="Li M.J."/>
            <person name="McClelland E."/>
            <person name="Palmieri A."/>
            <person name="Raymond C."/>
            <person name="Rouse G."/>
            <person name="Saenphimmachak C."/>
            <person name="Wu Z."/>
            <person name="Romero P."/>
            <person name="Gordon D."/>
            <person name="Zhang S."/>
            <person name="Yoo H."/>
            <person name="Tao Y."/>
            <person name="Biddle P."/>
            <person name="Jung M."/>
            <person name="Krespan W."/>
            <person name="Perry M."/>
            <person name="Gordon-Kamm B."/>
            <person name="Liao L."/>
            <person name="Kim S."/>
            <person name="Hendrick C."/>
            <person name="Zhao Z.Y."/>
            <person name="Dolan M."/>
            <person name="Chumley F."/>
            <person name="Tingey S.V."/>
            <person name="Tomb J.F."/>
            <person name="Gordon M.P."/>
            <person name="Olson M.V."/>
            <person name="Nester E.W."/>
        </authorList>
    </citation>
    <scope>NUCLEOTIDE SEQUENCE [LARGE SCALE GENOMIC DNA]</scope>
    <source>
        <strain evidence="3">C58 / ATCC 33970</strain>
    </source>
</reference>
<protein>
    <submittedName>
        <fullName evidence="2">Uncharacterized protein</fullName>
    </submittedName>
</protein>
<keyword evidence="2" id="KW-0614">Plasmid</keyword>
<accession>A9CLA0</accession>
<feature type="region of interest" description="Disordered" evidence="1">
    <location>
        <begin position="69"/>
        <end position="88"/>
    </location>
</feature>
<dbReference type="AlphaFoldDB" id="A9CLA0"/>
<reference evidence="2 3" key="2">
    <citation type="journal article" date="2001" name="Science">
        <title>Genome sequence of the plant pathogen and biotechnology agent Agrobacterium tumefaciens C58.</title>
        <authorList>
            <person name="Goodner B."/>
            <person name="Hinkle G."/>
            <person name="Gattung S."/>
            <person name="Miller N."/>
            <person name="Blanchard M."/>
            <person name="Qurollo B."/>
            <person name="Goldman B.S."/>
            <person name="Cao Y."/>
            <person name="Askenazi M."/>
            <person name="Halling C."/>
            <person name="Mullin L."/>
            <person name="Houmiel K."/>
            <person name="Gordon J."/>
            <person name="Vaudin M."/>
            <person name="Iartchouk O."/>
            <person name="Epp A."/>
            <person name="Liu F."/>
            <person name="Wollam C."/>
            <person name="Allinger M."/>
            <person name="Doughty D."/>
            <person name="Scott C."/>
            <person name="Lappas C."/>
            <person name="Markelz B."/>
            <person name="Flanagan C."/>
            <person name="Crowell C."/>
            <person name="Gurson J."/>
            <person name="Lomo C."/>
            <person name="Sear C."/>
            <person name="Strub G."/>
            <person name="Cielo C."/>
            <person name="Slater S."/>
        </authorList>
    </citation>
    <scope>NUCLEOTIDE SEQUENCE [LARGE SCALE GENOMIC DNA]</scope>
    <source>
        <strain evidence="3">C58 / ATCC 33970</strain>
    </source>
</reference>
<dbReference type="Proteomes" id="UP000000813">
    <property type="component" value="Plasmid At"/>
</dbReference>
<evidence type="ECO:0000313" key="2">
    <source>
        <dbReference type="EMBL" id="AAK90762.1"/>
    </source>
</evidence>
<dbReference type="EnsemblBacteria" id="AAK90762">
    <property type="protein sequence ID" value="AAK90762"/>
    <property type="gene ID" value="Atu5388"/>
</dbReference>
<organism evidence="2 3">
    <name type="scientific">Agrobacterium fabrum (strain C58 / ATCC 33970)</name>
    <name type="common">Agrobacterium tumefaciens (strain C58)</name>
    <dbReference type="NCBI Taxonomy" id="176299"/>
    <lineage>
        <taxon>Bacteria</taxon>
        <taxon>Pseudomonadati</taxon>
        <taxon>Pseudomonadota</taxon>
        <taxon>Alphaproteobacteria</taxon>
        <taxon>Hyphomicrobiales</taxon>
        <taxon>Rhizobiaceae</taxon>
        <taxon>Rhizobium/Agrobacterium group</taxon>
        <taxon>Agrobacterium</taxon>
        <taxon>Agrobacterium tumefaciens complex</taxon>
    </lineage>
</organism>
<dbReference type="EMBL" id="AE007872">
    <property type="protein sequence ID" value="AAK90762.1"/>
    <property type="molecule type" value="Genomic_DNA"/>
</dbReference>